<comment type="caution">
    <text evidence="2">The sequence shown here is derived from an EMBL/GenBank/DDBJ whole genome shotgun (WGS) entry which is preliminary data.</text>
</comment>
<feature type="compositionally biased region" description="Basic residues" evidence="1">
    <location>
        <begin position="84"/>
        <end position="101"/>
    </location>
</feature>
<reference evidence="2 3" key="1">
    <citation type="journal article" date="2015" name="Genome Biol. Evol.">
        <title>Comparative Genomics of a Bacterivorous Green Alga Reveals Evolutionary Causalities and Consequences of Phago-Mixotrophic Mode of Nutrition.</title>
        <authorList>
            <person name="Burns J.A."/>
            <person name="Paasch A."/>
            <person name="Narechania A."/>
            <person name="Kim E."/>
        </authorList>
    </citation>
    <scope>NUCLEOTIDE SEQUENCE [LARGE SCALE GENOMIC DNA]</scope>
    <source>
        <strain evidence="2 3">PLY_AMNH</strain>
    </source>
</reference>
<name>A0AAE0GNS4_9CHLO</name>
<dbReference type="Proteomes" id="UP001190700">
    <property type="component" value="Unassembled WGS sequence"/>
</dbReference>
<protein>
    <submittedName>
        <fullName evidence="2">Uncharacterized protein</fullName>
    </submittedName>
</protein>
<sequence>MRQLYFVPGYSFQRKFSRVIYVIYSSYCEQQLKPFYCSKVCAFRRFSERCDRLRFQKSARARRRASRTMATVKLPPINMDQVEKKHKGKRKSKISRSKSPHRMVGNSPPGHLEPLQEDRMAEAKELASDKAVSFQEDPLESGRGDVESSWNLTGLGGAANFEELQANAPVEAVDTWEIELHTKFPELRTGRQSMPEPPARKSLFKQEAIAQTFAKKHPTPLPAISTDSKWKGDHFKGLEEVGKLNKAETYIRHWGHENIDTCFPGLAEIAGRKRKQRLPEIGRRALERNPCSCNIAAAEGASQICKAKMLEAERAYVELHLNPPDPIHQKKFSSAIRTMAVERPFFMPPVPPRRKYGSGGFTFVSKAPLKPPLNLENSVFSRRKNECDAKAFLDTEKVSHKRLHLDWERATGKNIFRKAIIRQMANDTETKHDLDQELTELRSVFEEHYTLLTKVFDFYSCALGQAGNGAYMMKVNAWYKFCQDIDLADPDSLHCKKQDLDVLFKVTNFEEGDKSSAANKINCDVSLMRFEFVEILIRSAMAKYGNGVQTWDASTALVMLIQNDIVPNIEQSIGVESNVFRVERLYVEEVNVAFYEHLPLLKAVFNSYKAISPSKWLDMVEWCALVEHLNLLHPFFDLSDRKARLVFKFSQMIVIDELKNRKRVCGASFTDFLEALARLAELIAPPPENECRDWLEDYGGGVESDHITWEFFTKSMAISGTVMERRPSAQPLAPKTRPLHEKLTQLLQYMEVCLIKKWDASSVTSLEAKLSAITAARGGTHNIN</sequence>
<organism evidence="2 3">
    <name type="scientific">Cymbomonas tetramitiformis</name>
    <dbReference type="NCBI Taxonomy" id="36881"/>
    <lineage>
        <taxon>Eukaryota</taxon>
        <taxon>Viridiplantae</taxon>
        <taxon>Chlorophyta</taxon>
        <taxon>Pyramimonadophyceae</taxon>
        <taxon>Pyramimonadales</taxon>
        <taxon>Pyramimonadaceae</taxon>
        <taxon>Cymbomonas</taxon>
    </lineage>
</organism>
<proteinExistence type="predicted"/>
<accession>A0AAE0GNS4</accession>
<gene>
    <name evidence="2" type="ORF">CYMTET_10795</name>
</gene>
<feature type="compositionally biased region" description="Basic and acidic residues" evidence="1">
    <location>
        <begin position="114"/>
        <end position="128"/>
    </location>
</feature>
<evidence type="ECO:0000256" key="1">
    <source>
        <dbReference type="SAM" id="MobiDB-lite"/>
    </source>
</evidence>
<keyword evidence="3" id="KW-1185">Reference proteome</keyword>
<dbReference type="EMBL" id="LGRX02003851">
    <property type="protein sequence ID" value="KAK3281412.1"/>
    <property type="molecule type" value="Genomic_DNA"/>
</dbReference>
<evidence type="ECO:0000313" key="3">
    <source>
        <dbReference type="Proteomes" id="UP001190700"/>
    </source>
</evidence>
<feature type="region of interest" description="Disordered" evidence="1">
    <location>
        <begin position="61"/>
        <end position="148"/>
    </location>
</feature>
<dbReference type="AlphaFoldDB" id="A0AAE0GNS4"/>
<evidence type="ECO:0000313" key="2">
    <source>
        <dbReference type="EMBL" id="KAK3281412.1"/>
    </source>
</evidence>